<evidence type="ECO:0000256" key="2">
    <source>
        <dbReference type="ARBA" id="ARBA00022448"/>
    </source>
</evidence>
<dbReference type="Proteomes" id="UP001595279">
    <property type="component" value="Unassembled WGS sequence"/>
</dbReference>
<evidence type="ECO:0000256" key="6">
    <source>
        <dbReference type="ARBA" id="ARBA00023136"/>
    </source>
</evidence>
<keyword evidence="10" id="KW-1185">Reference proteome</keyword>
<feature type="transmembrane region" description="Helical" evidence="7">
    <location>
        <begin position="335"/>
        <end position="354"/>
    </location>
</feature>
<keyword evidence="3" id="KW-1003">Cell membrane</keyword>
<dbReference type="InterPro" id="IPR011701">
    <property type="entry name" value="MFS"/>
</dbReference>
<comment type="caution">
    <text evidence="9">The sequence shown here is derived from an EMBL/GenBank/DDBJ whole genome shotgun (WGS) entry which is preliminary data.</text>
</comment>
<feature type="transmembrane region" description="Helical" evidence="7">
    <location>
        <begin position="87"/>
        <end position="106"/>
    </location>
</feature>
<dbReference type="RefSeq" id="WP_390266892.1">
    <property type="nucleotide sequence ID" value="NZ_JBHRSA010000003.1"/>
</dbReference>
<evidence type="ECO:0000313" key="10">
    <source>
        <dbReference type="Proteomes" id="UP001595279"/>
    </source>
</evidence>
<accession>A0ABV7CR82</accession>
<dbReference type="PROSITE" id="PS50850">
    <property type="entry name" value="MFS"/>
    <property type="match status" value="1"/>
</dbReference>
<feature type="transmembrane region" description="Helical" evidence="7">
    <location>
        <begin position="360"/>
        <end position="386"/>
    </location>
</feature>
<feature type="transmembrane region" description="Helical" evidence="7">
    <location>
        <begin position="407"/>
        <end position="425"/>
    </location>
</feature>
<keyword evidence="6 7" id="KW-0472">Membrane</keyword>
<reference evidence="10" key="1">
    <citation type="journal article" date="2019" name="Int. J. Syst. Evol. Microbiol.">
        <title>The Global Catalogue of Microorganisms (GCM) 10K type strain sequencing project: providing services to taxonomists for standard genome sequencing and annotation.</title>
        <authorList>
            <consortium name="The Broad Institute Genomics Platform"/>
            <consortium name="The Broad Institute Genome Sequencing Center for Infectious Disease"/>
            <person name="Wu L."/>
            <person name="Ma J."/>
        </authorList>
    </citation>
    <scope>NUCLEOTIDE SEQUENCE [LARGE SCALE GENOMIC DNA]</scope>
    <source>
        <strain evidence="10">KCTC 13128</strain>
    </source>
</reference>
<evidence type="ECO:0000259" key="8">
    <source>
        <dbReference type="PROSITE" id="PS50850"/>
    </source>
</evidence>
<dbReference type="SUPFAM" id="SSF103473">
    <property type="entry name" value="MFS general substrate transporter"/>
    <property type="match status" value="1"/>
</dbReference>
<dbReference type="PRINTS" id="PR01036">
    <property type="entry name" value="TCRTETB"/>
</dbReference>
<evidence type="ECO:0000256" key="5">
    <source>
        <dbReference type="ARBA" id="ARBA00022989"/>
    </source>
</evidence>
<dbReference type="Gene3D" id="1.20.1720.10">
    <property type="entry name" value="Multidrug resistance protein D"/>
    <property type="match status" value="1"/>
</dbReference>
<feature type="domain" description="Major facilitator superfamily (MFS) profile" evidence="8">
    <location>
        <begin position="17"/>
        <end position="466"/>
    </location>
</feature>
<feature type="transmembrane region" description="Helical" evidence="7">
    <location>
        <begin position="301"/>
        <end position="323"/>
    </location>
</feature>
<dbReference type="CDD" id="cd17503">
    <property type="entry name" value="MFS_LmrB_MDR_like"/>
    <property type="match status" value="1"/>
</dbReference>
<dbReference type="NCBIfam" id="TIGR00711">
    <property type="entry name" value="efflux_EmrB"/>
    <property type="match status" value="1"/>
</dbReference>
<comment type="subcellular location">
    <subcellularLocation>
        <location evidence="1">Cell membrane</location>
        <topology evidence="1">Multi-pass membrane protein</topology>
    </subcellularLocation>
</comment>
<keyword evidence="4 7" id="KW-0812">Transmembrane</keyword>
<evidence type="ECO:0000256" key="1">
    <source>
        <dbReference type="ARBA" id="ARBA00004651"/>
    </source>
</evidence>
<evidence type="ECO:0000256" key="4">
    <source>
        <dbReference type="ARBA" id="ARBA00022692"/>
    </source>
</evidence>
<gene>
    <name evidence="9" type="ORF">ACFOGI_00720</name>
</gene>
<dbReference type="EMBL" id="JBHRSA010000003">
    <property type="protein sequence ID" value="MFC3038774.1"/>
    <property type="molecule type" value="Genomic_DNA"/>
</dbReference>
<dbReference type="InterPro" id="IPR020846">
    <property type="entry name" value="MFS_dom"/>
</dbReference>
<keyword evidence="2" id="KW-0813">Transport</keyword>
<dbReference type="PANTHER" id="PTHR42718">
    <property type="entry name" value="MAJOR FACILITATOR SUPERFAMILY MULTIDRUG TRANSPORTER MFSC"/>
    <property type="match status" value="1"/>
</dbReference>
<dbReference type="InterPro" id="IPR004638">
    <property type="entry name" value="EmrB-like"/>
</dbReference>
<feature type="transmembrane region" description="Helical" evidence="7">
    <location>
        <begin position="145"/>
        <end position="163"/>
    </location>
</feature>
<feature type="transmembrane region" description="Helical" evidence="7">
    <location>
        <begin position="269"/>
        <end position="295"/>
    </location>
</feature>
<feature type="transmembrane region" description="Helical" evidence="7">
    <location>
        <begin position="437"/>
        <end position="459"/>
    </location>
</feature>
<evidence type="ECO:0000256" key="7">
    <source>
        <dbReference type="SAM" id="Phobius"/>
    </source>
</evidence>
<feature type="transmembrane region" description="Helical" evidence="7">
    <location>
        <begin position="169"/>
        <end position="190"/>
    </location>
</feature>
<dbReference type="InterPro" id="IPR036259">
    <property type="entry name" value="MFS_trans_sf"/>
</dbReference>
<dbReference type="Pfam" id="PF07690">
    <property type="entry name" value="MFS_1"/>
    <property type="match status" value="1"/>
</dbReference>
<protein>
    <submittedName>
        <fullName evidence="9">MDR family MFS transporter</fullName>
    </submittedName>
</protein>
<proteinExistence type="predicted"/>
<dbReference type="PANTHER" id="PTHR42718:SF24">
    <property type="entry name" value="MAJOR FACILITATOR SUPERFAMILY (MFS) PROFILE DOMAIN-CONTAINING PROTEIN"/>
    <property type="match status" value="1"/>
</dbReference>
<feature type="transmembrane region" description="Helical" evidence="7">
    <location>
        <begin position="233"/>
        <end position="249"/>
    </location>
</feature>
<evidence type="ECO:0000313" key="9">
    <source>
        <dbReference type="EMBL" id="MFC3038774.1"/>
    </source>
</evidence>
<name>A0ABV7CR82_9BACI</name>
<feature type="transmembrane region" description="Helical" evidence="7">
    <location>
        <begin position="12"/>
        <end position="35"/>
    </location>
</feature>
<feature type="transmembrane region" description="Helical" evidence="7">
    <location>
        <begin position="55"/>
        <end position="75"/>
    </location>
</feature>
<keyword evidence="5 7" id="KW-1133">Transmembrane helix</keyword>
<feature type="transmembrane region" description="Helical" evidence="7">
    <location>
        <begin position="112"/>
        <end position="133"/>
    </location>
</feature>
<evidence type="ECO:0000256" key="3">
    <source>
        <dbReference type="ARBA" id="ARBA00022475"/>
    </source>
</evidence>
<organism evidence="9 10">
    <name type="scientific">Virgibacillus xinjiangensis</name>
    <dbReference type="NCBI Taxonomy" id="393090"/>
    <lineage>
        <taxon>Bacteria</taxon>
        <taxon>Bacillati</taxon>
        <taxon>Bacillota</taxon>
        <taxon>Bacilli</taxon>
        <taxon>Bacillales</taxon>
        <taxon>Bacillaceae</taxon>
        <taxon>Virgibacillus</taxon>
    </lineage>
</organism>
<feature type="transmembrane region" description="Helical" evidence="7">
    <location>
        <begin position="202"/>
        <end position="221"/>
    </location>
</feature>
<dbReference type="Gene3D" id="1.20.1250.20">
    <property type="entry name" value="MFS general substrate transporter like domains"/>
    <property type="match status" value="1"/>
</dbReference>
<sequence>MRNEQVQDITQINKLPIVAVLITGAFLAILNQTLLATAIPHIMADLQLTENTAQWLTTIFMLVNGIMIPITAFLIETFTTRRLFLSAMGMFAVGTLICIAAPNFAVLMTGRIIQAAGAGIMMPLMMTIFLFIFPIEKRGTAMGMVGLVIGFAPAMGPVVSGWLVEQYHWKSLFLLVFPLAVLDVIIAYFVMKNITERSFPKVDYLSIILSTVGFGGLLYGFSSAGNYGWSDQVVIISIAAGVIALVFFIRRQFQLEQPILEFRVLKNPLFTITTVITMIAFIGLIAAETILPIYMQRMAGYTAFESGMVIMPGALLMGFMSPINGRIFDRFGARWLVIIGLALLTITSLLYTNLTVDTSLAYLTIVFTVRMLGISMIMMPATTAGLNQLSKKMIPHGSAMTNTMRQVAASIGTAILVTVMTNSALDTGENALPSDMIHGVNVAFYVAAALSLVALILAFRMKETRPEQVKENPQAVGAGSMKAGQ</sequence>